<protein>
    <submittedName>
        <fullName evidence="1">Uncharacterized protein</fullName>
    </submittedName>
</protein>
<organism evidence="1">
    <name type="scientific">Xenopus laevis</name>
    <name type="common">African clawed frog</name>
    <dbReference type="NCBI Taxonomy" id="8355"/>
    <lineage>
        <taxon>Eukaryota</taxon>
        <taxon>Metazoa</taxon>
        <taxon>Chordata</taxon>
        <taxon>Craniata</taxon>
        <taxon>Vertebrata</taxon>
        <taxon>Euteleostomi</taxon>
        <taxon>Amphibia</taxon>
        <taxon>Batrachia</taxon>
        <taxon>Anura</taxon>
        <taxon>Pipoidea</taxon>
        <taxon>Pipidae</taxon>
        <taxon>Xenopodinae</taxon>
        <taxon>Xenopus</taxon>
        <taxon>Xenopus</taxon>
    </lineage>
</organism>
<dbReference type="EMBL" id="KV501213">
    <property type="protein sequence ID" value="OCT55321.1"/>
    <property type="molecule type" value="Genomic_DNA"/>
</dbReference>
<gene>
    <name evidence="1" type="ORF">XELAEV_18002979mg</name>
</gene>
<dbReference type="AlphaFoldDB" id="A0A974BP12"/>
<dbReference type="Proteomes" id="UP000694892">
    <property type="component" value="Unassembled WGS sequence"/>
</dbReference>
<sequence length="86" mass="9958">MISKSSSCITTLRMLSVSIDSFFRLAPPLGFRTSFLLRDAFELFCCPPVRDVPHYRLPWTINSNTTIEDFLDKQNIQGYCDTKIYN</sequence>
<evidence type="ECO:0000313" key="1">
    <source>
        <dbReference type="EMBL" id="OCT55321.1"/>
    </source>
</evidence>
<accession>A0A974BP12</accession>
<proteinExistence type="predicted"/>
<name>A0A974BP12_XENLA</name>
<reference evidence="1" key="1">
    <citation type="submission" date="2016-05" db="EMBL/GenBank/DDBJ databases">
        <title>WGS assembly of Xenopus laevis.</title>
        <authorList>
            <person name="Session A."/>
            <person name="Uno Y."/>
            <person name="Kwon T."/>
            <person name="Chapman J."/>
            <person name="Toyoda A."/>
            <person name="Takahashi S."/>
            <person name="Fukui A."/>
            <person name="Hikosaka A."/>
            <person name="Putnam N."/>
            <person name="Stites J."/>
            <person name="Van Heeringen S."/>
            <person name="Quigley I."/>
            <person name="Heinz S."/>
            <person name="Hellsten U."/>
            <person name="Lyons J."/>
            <person name="Suzuki A."/>
            <person name="Kondo M."/>
            <person name="Ogino H."/>
            <person name="Ochi H."/>
            <person name="Bogdanovic O."/>
            <person name="Lister R."/>
            <person name="Georgiou G."/>
            <person name="Paranjpe S."/>
            <person name="Van Kruijsbergen I."/>
            <person name="Mozaffari S."/>
            <person name="Shu S."/>
            <person name="Schmutz J."/>
            <person name="Jenkins J."/>
            <person name="Grimwood J."/>
            <person name="Carlson J."/>
            <person name="Mitros T."/>
            <person name="Simakov O."/>
            <person name="Heald R."/>
            <person name="Miller K."/>
            <person name="Haudenschild C."/>
            <person name="Kuroki Y."/>
            <person name="Tanaka T."/>
            <person name="Michiue T."/>
            <person name="Watanabe M."/>
            <person name="Kinoshita T."/>
            <person name="Ohta Y."/>
            <person name="Mawaribuchi S."/>
            <person name="Suzuki Y."/>
            <person name="Haramoto Y."/>
            <person name="Yamamoto T."/>
            <person name="Takagi C."/>
            <person name="Kitzman J."/>
            <person name="Shendure J."/>
            <person name="Nakayama T."/>
            <person name="Izutsu Y."/>
            <person name="Robert J."/>
            <person name="Dichmann D."/>
            <person name="Flajnik M."/>
            <person name="Houston D."/>
            <person name="Marcotte E."/>
            <person name="Wallingford J."/>
            <person name="Ito Y."/>
            <person name="Asashima M."/>
            <person name="Ueno N."/>
            <person name="Matsuda Y."/>
            <person name="Jan Veenstra G."/>
            <person name="Fujiyama A."/>
            <person name="Harland R."/>
            <person name="Taira M."/>
            <person name="Rokhsar D.S."/>
        </authorList>
    </citation>
    <scope>NUCLEOTIDE SEQUENCE</scope>
    <source>
        <strain evidence="1">J</strain>
        <tissue evidence="1">Blood</tissue>
    </source>
</reference>